<proteinExistence type="predicted"/>
<protein>
    <submittedName>
        <fullName evidence="1">Uncharacterized protein</fullName>
    </submittedName>
</protein>
<name>A0ACC1RTJ9_9APHY</name>
<keyword evidence="2" id="KW-1185">Reference proteome</keyword>
<dbReference type="Proteomes" id="UP001148662">
    <property type="component" value="Unassembled WGS sequence"/>
</dbReference>
<sequence>MRIKELAPQADQRWRPRRNHLSEAALDNTAHFSMDSVLVSVAAKAVVTGPYKAGKPRGCRMTGTPSVWEKMYTFTVNIQLKGCNVAKCSSRQRASEDFVAVRLLGKDPLMRMERVNAVQALWRLEDAVGGITHCRIRRKSGDDPAESQRPLRTDMIIAYLPLTDRGEWA</sequence>
<evidence type="ECO:0000313" key="1">
    <source>
        <dbReference type="EMBL" id="KAJ3524409.1"/>
    </source>
</evidence>
<dbReference type="EMBL" id="JANHOG010002344">
    <property type="protein sequence ID" value="KAJ3524409.1"/>
    <property type="molecule type" value="Genomic_DNA"/>
</dbReference>
<reference evidence="1" key="1">
    <citation type="submission" date="2022-07" db="EMBL/GenBank/DDBJ databases">
        <title>Genome Sequence of Phlebia brevispora.</title>
        <authorList>
            <person name="Buettner E."/>
        </authorList>
    </citation>
    <scope>NUCLEOTIDE SEQUENCE</scope>
    <source>
        <strain evidence="1">MPL23</strain>
    </source>
</reference>
<accession>A0ACC1RTJ9</accession>
<organism evidence="1 2">
    <name type="scientific">Phlebia brevispora</name>
    <dbReference type="NCBI Taxonomy" id="194682"/>
    <lineage>
        <taxon>Eukaryota</taxon>
        <taxon>Fungi</taxon>
        <taxon>Dikarya</taxon>
        <taxon>Basidiomycota</taxon>
        <taxon>Agaricomycotina</taxon>
        <taxon>Agaricomycetes</taxon>
        <taxon>Polyporales</taxon>
        <taxon>Meruliaceae</taxon>
        <taxon>Phlebia</taxon>
    </lineage>
</organism>
<evidence type="ECO:0000313" key="2">
    <source>
        <dbReference type="Proteomes" id="UP001148662"/>
    </source>
</evidence>
<gene>
    <name evidence="1" type="ORF">NM688_g8569</name>
</gene>
<comment type="caution">
    <text evidence="1">The sequence shown here is derived from an EMBL/GenBank/DDBJ whole genome shotgun (WGS) entry which is preliminary data.</text>
</comment>